<name>A0ABQ3NU33_STRVG</name>
<reference evidence="3" key="1">
    <citation type="submission" date="2020-09" db="EMBL/GenBank/DDBJ databases">
        <title>Whole genome shotgun sequence of Streptomyces cinnamonensis NBRC 15873.</title>
        <authorList>
            <person name="Komaki H."/>
            <person name="Tamura T."/>
        </authorList>
    </citation>
    <scope>NUCLEOTIDE SEQUENCE [LARGE SCALE GENOMIC DNA]</scope>
    <source>
        <strain evidence="3">NBRC 15873</strain>
    </source>
</reference>
<dbReference type="EMBL" id="BNDV01000016">
    <property type="protein sequence ID" value="GHI16266.1"/>
    <property type="molecule type" value="Genomic_DNA"/>
</dbReference>
<protein>
    <recommendedName>
        <fullName evidence="4">Integral membrane protein</fullName>
    </recommendedName>
</protein>
<proteinExistence type="predicted"/>
<keyword evidence="1" id="KW-1133">Transmembrane helix</keyword>
<organism evidence="2 3">
    <name type="scientific">Streptomyces virginiae</name>
    <name type="common">Streptomyces cinnamonensis</name>
    <dbReference type="NCBI Taxonomy" id="1961"/>
    <lineage>
        <taxon>Bacteria</taxon>
        <taxon>Bacillati</taxon>
        <taxon>Actinomycetota</taxon>
        <taxon>Actinomycetes</taxon>
        <taxon>Kitasatosporales</taxon>
        <taxon>Streptomycetaceae</taxon>
        <taxon>Streptomyces</taxon>
    </lineage>
</organism>
<dbReference type="Proteomes" id="UP000660554">
    <property type="component" value="Unassembled WGS sequence"/>
</dbReference>
<comment type="caution">
    <text evidence="2">The sequence shown here is derived from an EMBL/GenBank/DDBJ whole genome shotgun (WGS) entry which is preliminary data.</text>
</comment>
<feature type="transmembrane region" description="Helical" evidence="1">
    <location>
        <begin position="25"/>
        <end position="43"/>
    </location>
</feature>
<evidence type="ECO:0000313" key="3">
    <source>
        <dbReference type="Proteomes" id="UP000660554"/>
    </source>
</evidence>
<feature type="transmembrane region" description="Helical" evidence="1">
    <location>
        <begin position="55"/>
        <end position="73"/>
    </location>
</feature>
<evidence type="ECO:0000313" key="2">
    <source>
        <dbReference type="EMBL" id="GHI16266.1"/>
    </source>
</evidence>
<feature type="transmembrane region" description="Helical" evidence="1">
    <location>
        <begin position="85"/>
        <end position="101"/>
    </location>
</feature>
<accession>A0ABQ3NU33</accession>
<keyword evidence="1" id="KW-0472">Membrane</keyword>
<evidence type="ECO:0000256" key="1">
    <source>
        <dbReference type="SAM" id="Phobius"/>
    </source>
</evidence>
<keyword evidence="1" id="KW-0812">Transmembrane</keyword>
<dbReference type="GeneID" id="86955787"/>
<evidence type="ECO:0008006" key="4">
    <source>
        <dbReference type="Google" id="ProtNLM"/>
    </source>
</evidence>
<gene>
    <name evidence="2" type="ORF">Scinn_57290</name>
</gene>
<feature type="transmembrane region" description="Helical" evidence="1">
    <location>
        <begin position="107"/>
        <end position="130"/>
    </location>
</feature>
<dbReference type="RefSeq" id="WP_030647794.1">
    <property type="nucleotide sequence ID" value="NZ_BMRU01000003.1"/>
</dbReference>
<keyword evidence="3" id="KW-1185">Reference proteome</keyword>
<sequence length="134" mass="14430">MAHAAPAAPRQHRQMADMTHLSKGAYVRPLLLGLVYGVWCAFIERQEGPVTVANVFYGILCGVIFAGIMFALARIGPRMMREVHAAAYGAFGGIAVGYLHSLTDESILKSVVIGLAVAVGVGATAFYRYYTHED</sequence>